<dbReference type="EMBL" id="UOEU01000842">
    <property type="protein sequence ID" value="VAW41429.1"/>
    <property type="molecule type" value="Genomic_DNA"/>
</dbReference>
<organism evidence="1">
    <name type="scientific">hydrothermal vent metagenome</name>
    <dbReference type="NCBI Taxonomy" id="652676"/>
    <lineage>
        <taxon>unclassified sequences</taxon>
        <taxon>metagenomes</taxon>
        <taxon>ecological metagenomes</taxon>
    </lineage>
</organism>
<protein>
    <submittedName>
        <fullName evidence="1">Ferredoxin reductase</fullName>
    </submittedName>
</protein>
<gene>
    <name evidence="1" type="ORF">MNBD_CHLOROFLEXI01-1810</name>
</gene>
<dbReference type="AlphaFoldDB" id="A0A3B0VWZ6"/>
<evidence type="ECO:0000313" key="1">
    <source>
        <dbReference type="EMBL" id="VAW41429.1"/>
    </source>
</evidence>
<proteinExistence type="predicted"/>
<feature type="non-terminal residue" evidence="1">
    <location>
        <position position="1"/>
    </location>
</feature>
<reference evidence="1" key="1">
    <citation type="submission" date="2018-06" db="EMBL/GenBank/DDBJ databases">
        <authorList>
            <person name="Zhirakovskaya E."/>
        </authorList>
    </citation>
    <scope>NUCLEOTIDE SEQUENCE</scope>
</reference>
<accession>A0A3B0VWZ6</accession>
<sequence length="326" mass="35989">DYRPFLATQLVQHLVLWYGRYPTKKQTSPPSNNGSAALFVNGYANATRMEEANAWRNPIDLVQILEDAFVQLQTIVVQSGTLSEDDAGNGRNQLLPVLLGDDPQAIVDGMLDALKNGRTMQQLAATVSYAAALRIARFHTSNEFGDWDTALHTFTFANAIEQGLKRTPFVNLLRGVFDAAMTVYLDRFLNIPEARIPSVDGLDGNGRVAQVSDILDTFPQLLDKQQQVDQAAALIMQFIASDGNPDQLLAMLGKLLLREDRDFHTIQAVEAAFKQYHTLRGTEAGSHVLVAAARYLAAHSPTVRAQGQTYQIAARLHRGEHLFTDS</sequence>
<name>A0A3B0VWZ6_9ZZZZ</name>